<reference evidence="1" key="1">
    <citation type="submission" date="2014-09" db="EMBL/GenBank/DDBJ databases">
        <authorList>
            <person name="Magalhaes I.L.F."/>
            <person name="Oliveira U."/>
            <person name="Santos F.R."/>
            <person name="Vidigal T.H.D.A."/>
            <person name="Brescovit A.D."/>
            <person name="Santos A.J."/>
        </authorList>
    </citation>
    <scope>NUCLEOTIDE SEQUENCE</scope>
    <source>
        <tissue evidence="1">Shoot tissue taken approximately 20 cm above the soil surface</tissue>
    </source>
</reference>
<organism evidence="1">
    <name type="scientific">Arundo donax</name>
    <name type="common">Giant reed</name>
    <name type="synonym">Donax arundinaceus</name>
    <dbReference type="NCBI Taxonomy" id="35708"/>
    <lineage>
        <taxon>Eukaryota</taxon>
        <taxon>Viridiplantae</taxon>
        <taxon>Streptophyta</taxon>
        <taxon>Embryophyta</taxon>
        <taxon>Tracheophyta</taxon>
        <taxon>Spermatophyta</taxon>
        <taxon>Magnoliopsida</taxon>
        <taxon>Liliopsida</taxon>
        <taxon>Poales</taxon>
        <taxon>Poaceae</taxon>
        <taxon>PACMAD clade</taxon>
        <taxon>Arundinoideae</taxon>
        <taxon>Arundineae</taxon>
        <taxon>Arundo</taxon>
    </lineage>
</organism>
<sequence length="60" mass="6874">MPNIDPHARHESSIQSNLISHLQWCHFETLWCLDHTTATPMAFSNQLANLSAIIPLFLFL</sequence>
<dbReference type="EMBL" id="GBRH01240870">
    <property type="protein sequence ID" value="JAD57025.1"/>
    <property type="molecule type" value="Transcribed_RNA"/>
</dbReference>
<accession>A0A0A9B766</accession>
<evidence type="ECO:0000313" key="1">
    <source>
        <dbReference type="EMBL" id="JAD57025.1"/>
    </source>
</evidence>
<dbReference type="AlphaFoldDB" id="A0A0A9B766"/>
<proteinExistence type="predicted"/>
<protein>
    <submittedName>
        <fullName evidence="1">Uncharacterized protein</fullName>
    </submittedName>
</protein>
<name>A0A0A9B766_ARUDO</name>
<reference evidence="1" key="2">
    <citation type="journal article" date="2015" name="Data Brief">
        <title>Shoot transcriptome of the giant reed, Arundo donax.</title>
        <authorList>
            <person name="Barrero R.A."/>
            <person name="Guerrero F.D."/>
            <person name="Moolhuijzen P."/>
            <person name="Goolsby J.A."/>
            <person name="Tidwell J."/>
            <person name="Bellgard S.E."/>
            <person name="Bellgard M.I."/>
        </authorList>
    </citation>
    <scope>NUCLEOTIDE SEQUENCE</scope>
    <source>
        <tissue evidence="1">Shoot tissue taken approximately 20 cm above the soil surface</tissue>
    </source>
</reference>